<dbReference type="AlphaFoldDB" id="A0A8H6HL76"/>
<feature type="compositionally biased region" description="Basic and acidic residues" evidence="1">
    <location>
        <begin position="200"/>
        <end position="211"/>
    </location>
</feature>
<keyword evidence="3" id="KW-1185">Reference proteome</keyword>
<feature type="compositionally biased region" description="Acidic residues" evidence="1">
    <location>
        <begin position="228"/>
        <end position="239"/>
    </location>
</feature>
<accession>A0A8H6HL76</accession>
<feature type="compositionally biased region" description="Polar residues" evidence="1">
    <location>
        <begin position="285"/>
        <end position="296"/>
    </location>
</feature>
<evidence type="ECO:0000256" key="1">
    <source>
        <dbReference type="SAM" id="MobiDB-lite"/>
    </source>
</evidence>
<comment type="caution">
    <text evidence="2">The sequence shown here is derived from an EMBL/GenBank/DDBJ whole genome shotgun (WGS) entry which is preliminary data.</text>
</comment>
<proteinExistence type="predicted"/>
<organism evidence="2 3">
    <name type="scientific">Ephemerocybe angulata</name>
    <dbReference type="NCBI Taxonomy" id="980116"/>
    <lineage>
        <taxon>Eukaryota</taxon>
        <taxon>Fungi</taxon>
        <taxon>Dikarya</taxon>
        <taxon>Basidiomycota</taxon>
        <taxon>Agaricomycotina</taxon>
        <taxon>Agaricomycetes</taxon>
        <taxon>Agaricomycetidae</taxon>
        <taxon>Agaricales</taxon>
        <taxon>Agaricineae</taxon>
        <taxon>Psathyrellaceae</taxon>
        <taxon>Ephemerocybe</taxon>
    </lineage>
</organism>
<feature type="compositionally biased region" description="Low complexity" evidence="1">
    <location>
        <begin position="212"/>
        <end position="224"/>
    </location>
</feature>
<name>A0A8H6HL76_9AGAR</name>
<dbReference type="EMBL" id="JACGCI010000070">
    <property type="protein sequence ID" value="KAF6748481.1"/>
    <property type="molecule type" value="Genomic_DNA"/>
</dbReference>
<evidence type="ECO:0000313" key="2">
    <source>
        <dbReference type="EMBL" id="KAF6748481.1"/>
    </source>
</evidence>
<dbReference type="Proteomes" id="UP000521943">
    <property type="component" value="Unassembled WGS sequence"/>
</dbReference>
<reference evidence="2 3" key="1">
    <citation type="submission" date="2020-07" db="EMBL/GenBank/DDBJ databases">
        <title>Comparative genomics of pyrophilous fungi reveals a link between fire events and developmental genes.</title>
        <authorList>
            <consortium name="DOE Joint Genome Institute"/>
            <person name="Steindorff A.S."/>
            <person name="Carver A."/>
            <person name="Calhoun S."/>
            <person name="Stillman K."/>
            <person name="Liu H."/>
            <person name="Lipzen A."/>
            <person name="Pangilinan J."/>
            <person name="Labutti K."/>
            <person name="Bruns T.D."/>
            <person name="Grigoriev I.V."/>
        </authorList>
    </citation>
    <scope>NUCLEOTIDE SEQUENCE [LARGE SCALE GENOMIC DNA]</scope>
    <source>
        <strain evidence="2 3">CBS 144469</strain>
    </source>
</reference>
<feature type="compositionally biased region" description="Acidic residues" evidence="1">
    <location>
        <begin position="322"/>
        <end position="334"/>
    </location>
</feature>
<dbReference type="OrthoDB" id="3358956at2759"/>
<feature type="region of interest" description="Disordered" evidence="1">
    <location>
        <begin position="164"/>
        <end position="342"/>
    </location>
</feature>
<protein>
    <submittedName>
        <fullName evidence="2">Uncharacterized protein</fullName>
    </submittedName>
</protein>
<evidence type="ECO:0000313" key="3">
    <source>
        <dbReference type="Proteomes" id="UP000521943"/>
    </source>
</evidence>
<sequence length="387" mass="42645">MEEEKLGQMQCSAEVYQKALALTHKAKVATKPGTGRELGMLSTALVPICALMASEELNSSDVTIDAAQAASCLKKADFNKAQQIIRAALGSGLNIEKAETEEAKKLKMKMTKDTVCTVFYWVCASAKLKELPESADYCKDQAISHKLMAPQCTKLTKNHAALRKRITEETKAKTASRTPSPTKRGAATPTATPRRPGRQPQRELLTKESVKKASAAKAAGSLLPLPIPEEDDSDDDEGSLPETPTKRRRLDPTTASKSSPRSLFPPVASSSRVRLDEEDGVPQTPRRNATLPSRSSPLKRAILPQEEDDVSMDQDQAPEASDASEDEDDDDGDPTNEGYTRFRPVYVEQRQWNMRGKRVRRLLRLAGQKKAEYFQVHGNPFELLKAQ</sequence>
<gene>
    <name evidence="2" type="ORF">DFP72DRAFT_1074100</name>
</gene>